<dbReference type="AlphaFoldDB" id="A0A4V1AL03"/>
<organism evidence="5 6">
    <name type="scientific">Chryseobacterium salivictor</name>
    <dbReference type="NCBI Taxonomy" id="2547600"/>
    <lineage>
        <taxon>Bacteria</taxon>
        <taxon>Pseudomonadati</taxon>
        <taxon>Bacteroidota</taxon>
        <taxon>Flavobacteriia</taxon>
        <taxon>Flavobacteriales</taxon>
        <taxon>Weeksellaceae</taxon>
        <taxon>Chryseobacterium group</taxon>
        <taxon>Chryseobacterium</taxon>
    </lineage>
</organism>
<keyword evidence="6" id="KW-1185">Reference proteome</keyword>
<keyword evidence="2" id="KW-0689">Ribosomal protein</keyword>
<dbReference type="KEGG" id="csal:NBC122_01237"/>
<evidence type="ECO:0008006" key="7">
    <source>
        <dbReference type="Google" id="ProtNLM"/>
    </source>
</evidence>
<sequence length="56" mass="6149">MGKGDQKSKRGKIVAGSYGKKRPRKESKPMLATVDQVEKPEKEVKPKAAAKPKAEK</sequence>
<proteinExistence type="inferred from homology"/>
<dbReference type="RefSeq" id="WP_133439533.1">
    <property type="nucleotide sequence ID" value="NZ_CP037954.1"/>
</dbReference>
<dbReference type="Proteomes" id="UP000294419">
    <property type="component" value="Chromosome"/>
</dbReference>
<dbReference type="OrthoDB" id="965797at2"/>
<dbReference type="EMBL" id="CP037954">
    <property type="protein sequence ID" value="QBO58064.1"/>
    <property type="molecule type" value="Genomic_DNA"/>
</dbReference>
<evidence type="ECO:0000313" key="6">
    <source>
        <dbReference type="Proteomes" id="UP000294419"/>
    </source>
</evidence>
<evidence type="ECO:0000313" key="5">
    <source>
        <dbReference type="EMBL" id="QBO58064.1"/>
    </source>
</evidence>
<keyword evidence="3" id="KW-0687">Ribonucleoprotein</keyword>
<dbReference type="InterPro" id="IPR030826">
    <property type="entry name" value="Ribosomal_bTHX/bTHXc/bTHXm"/>
</dbReference>
<dbReference type="GO" id="GO:0005840">
    <property type="term" value="C:ribosome"/>
    <property type="evidence" value="ECO:0007669"/>
    <property type="project" value="UniProtKB-KW"/>
</dbReference>
<dbReference type="NCBIfam" id="TIGR04560">
    <property type="entry name" value="ribo_THX"/>
    <property type="match status" value="1"/>
</dbReference>
<evidence type="ECO:0000256" key="2">
    <source>
        <dbReference type="ARBA" id="ARBA00022980"/>
    </source>
</evidence>
<reference evidence="5 6" key="1">
    <citation type="submission" date="2019-03" db="EMBL/GenBank/DDBJ databases">
        <authorList>
            <person name="Kim H."/>
            <person name="Yu S.-M."/>
        </authorList>
    </citation>
    <scope>NUCLEOTIDE SEQUENCE [LARGE SCALE GENOMIC DNA]</scope>
    <source>
        <strain evidence="5 6">NBC122</strain>
    </source>
</reference>
<comment type="similarity">
    <text evidence="1">Belongs to the bacterial ribosomal protein bTHX family.</text>
</comment>
<dbReference type="GO" id="GO:1990904">
    <property type="term" value="C:ribonucleoprotein complex"/>
    <property type="evidence" value="ECO:0007669"/>
    <property type="project" value="UniProtKB-KW"/>
</dbReference>
<gene>
    <name evidence="5" type="ORF">NBC122_01237</name>
</gene>
<dbReference type="InterPro" id="IPR031414">
    <property type="entry name" value="Ribosomal_bTHX"/>
</dbReference>
<accession>A0A4V1AL03</accession>
<dbReference type="Pfam" id="PF17070">
    <property type="entry name" value="Thx"/>
    <property type="match status" value="1"/>
</dbReference>
<evidence type="ECO:0000256" key="1">
    <source>
        <dbReference type="ARBA" id="ARBA00010834"/>
    </source>
</evidence>
<protein>
    <recommendedName>
        <fullName evidence="7">30S ribosomal protein THX</fullName>
    </recommendedName>
</protein>
<evidence type="ECO:0000256" key="3">
    <source>
        <dbReference type="ARBA" id="ARBA00023274"/>
    </source>
</evidence>
<feature type="region of interest" description="Disordered" evidence="4">
    <location>
        <begin position="1"/>
        <end position="56"/>
    </location>
</feature>
<name>A0A4V1AL03_9FLAO</name>
<evidence type="ECO:0000256" key="4">
    <source>
        <dbReference type="SAM" id="MobiDB-lite"/>
    </source>
</evidence>
<feature type="compositionally biased region" description="Basic and acidic residues" evidence="4">
    <location>
        <begin position="36"/>
        <end position="56"/>
    </location>
</feature>